<dbReference type="RefSeq" id="WP_155189194.1">
    <property type="nucleotide sequence ID" value="NZ_BAAAEA010000011.1"/>
</dbReference>
<dbReference type="Gene3D" id="2.30.110.10">
    <property type="entry name" value="Electron Transport, Fmn-binding Protein, Chain A"/>
    <property type="match status" value="1"/>
</dbReference>
<dbReference type="EMBL" id="FXTT01000015">
    <property type="protein sequence ID" value="SMP37491.1"/>
    <property type="molecule type" value="Genomic_DNA"/>
</dbReference>
<accession>A0ABY1PMX4</accession>
<organism evidence="2 3">
    <name type="scientific">Roseibium denhamense</name>
    <dbReference type="NCBI Taxonomy" id="76305"/>
    <lineage>
        <taxon>Bacteria</taxon>
        <taxon>Pseudomonadati</taxon>
        <taxon>Pseudomonadota</taxon>
        <taxon>Alphaproteobacteria</taxon>
        <taxon>Hyphomicrobiales</taxon>
        <taxon>Stappiaceae</taxon>
        <taxon>Roseibium</taxon>
    </lineage>
</organism>
<feature type="domain" description="Pyridoxamine 5'-phosphate oxidase N-terminal" evidence="1">
    <location>
        <begin position="43"/>
        <end position="140"/>
    </location>
</feature>
<dbReference type="PANTHER" id="PTHR42815">
    <property type="entry name" value="FAD-BINDING, PUTATIVE (AFU_ORTHOLOGUE AFUA_6G07600)-RELATED"/>
    <property type="match status" value="1"/>
</dbReference>
<dbReference type="InterPro" id="IPR012349">
    <property type="entry name" value="Split_barrel_FMN-bd"/>
</dbReference>
<name>A0ABY1PMX4_9HYPH</name>
<proteinExistence type="predicted"/>
<dbReference type="InterPro" id="IPR011576">
    <property type="entry name" value="Pyridox_Oxase_N"/>
</dbReference>
<reference evidence="2 3" key="1">
    <citation type="submission" date="2017-05" db="EMBL/GenBank/DDBJ databases">
        <authorList>
            <person name="Varghese N."/>
            <person name="Submissions S."/>
        </authorList>
    </citation>
    <scope>NUCLEOTIDE SEQUENCE [LARGE SCALE GENOMIC DNA]</scope>
    <source>
        <strain evidence="2 3">DSM 15949</strain>
    </source>
</reference>
<evidence type="ECO:0000259" key="1">
    <source>
        <dbReference type="Pfam" id="PF01243"/>
    </source>
</evidence>
<sequence>MPNVFGIAVDEEITTQQGLREHRQPPSRFVANKAIDHVDGLSRRFIAASSMVILATRRPDGGIDTTPRGDPPGFVKVLNDKVIALPDRLGNNRADAFENILVDLGVGLYFIIPGHRDSLRISGRARIVRDDNLLSAMKVRGHSPDLAILVEVDHVMSHCPKAFVRAAMWEADDWPDVSDVPSAGTFLKTHGGLDDAVSDVDAVVVRDRQNRLY</sequence>
<evidence type="ECO:0000313" key="3">
    <source>
        <dbReference type="Proteomes" id="UP001157914"/>
    </source>
</evidence>
<comment type="caution">
    <text evidence="2">The sequence shown here is derived from an EMBL/GenBank/DDBJ whole genome shotgun (WGS) entry which is preliminary data.</text>
</comment>
<dbReference type="NCBIfam" id="TIGR04025">
    <property type="entry name" value="PPOX_FMN_DR2398"/>
    <property type="match status" value="1"/>
</dbReference>
<dbReference type="Proteomes" id="UP001157914">
    <property type="component" value="Unassembled WGS sequence"/>
</dbReference>
<gene>
    <name evidence="2" type="ORF">SAMN06265374_0148</name>
</gene>
<keyword evidence="3" id="KW-1185">Reference proteome</keyword>
<dbReference type="Pfam" id="PF01243">
    <property type="entry name" value="PNPOx_N"/>
    <property type="match status" value="1"/>
</dbReference>
<protein>
    <recommendedName>
        <fullName evidence="1">Pyridoxamine 5'-phosphate oxidase N-terminal domain-containing protein</fullName>
    </recommendedName>
</protein>
<evidence type="ECO:0000313" key="2">
    <source>
        <dbReference type="EMBL" id="SMP37491.1"/>
    </source>
</evidence>
<dbReference type="SUPFAM" id="SSF50475">
    <property type="entry name" value="FMN-binding split barrel"/>
    <property type="match status" value="1"/>
</dbReference>
<dbReference type="InterPro" id="IPR024029">
    <property type="entry name" value="Pyridox_Oxase_FMN-dep"/>
</dbReference>
<dbReference type="PANTHER" id="PTHR42815:SF2">
    <property type="entry name" value="FAD-BINDING, PUTATIVE (AFU_ORTHOLOGUE AFUA_6G07600)-RELATED"/>
    <property type="match status" value="1"/>
</dbReference>